<organism evidence="3 4">
    <name type="scientific">Sulfobacillus benefaciens</name>
    <dbReference type="NCBI Taxonomy" id="453960"/>
    <lineage>
        <taxon>Bacteria</taxon>
        <taxon>Bacillati</taxon>
        <taxon>Bacillota</taxon>
        <taxon>Clostridia</taxon>
        <taxon>Eubacteriales</taxon>
        <taxon>Clostridiales Family XVII. Incertae Sedis</taxon>
        <taxon>Sulfobacillus</taxon>
    </lineage>
</organism>
<reference evidence="3 4" key="1">
    <citation type="journal article" date="2014" name="BMC Genomics">
        <title>Comparison of environmental and isolate Sulfobacillus genomes reveals diverse carbon, sulfur, nitrogen, and hydrogen metabolisms.</title>
        <authorList>
            <person name="Justice N.B."/>
            <person name="Norman A."/>
            <person name="Brown C.T."/>
            <person name="Singh A."/>
            <person name="Thomas B.C."/>
            <person name="Banfield J.F."/>
        </authorList>
    </citation>
    <scope>NUCLEOTIDE SEQUENCE [LARGE SCALE GENOMIC DNA]</scope>
    <source>
        <strain evidence="3">AMDSBA4</strain>
    </source>
</reference>
<protein>
    <submittedName>
        <fullName evidence="3">Uncharacterized protein</fullName>
    </submittedName>
</protein>
<keyword evidence="2" id="KW-1133">Transmembrane helix</keyword>
<proteinExistence type="predicted"/>
<feature type="compositionally biased region" description="Basic and acidic residues" evidence="1">
    <location>
        <begin position="84"/>
        <end position="93"/>
    </location>
</feature>
<evidence type="ECO:0000256" key="2">
    <source>
        <dbReference type="SAM" id="Phobius"/>
    </source>
</evidence>
<keyword evidence="2" id="KW-0472">Membrane</keyword>
<dbReference type="AlphaFoldDB" id="A0A2T2XDD4"/>
<gene>
    <name evidence="3" type="ORF">C7B46_13965</name>
</gene>
<sequence length="127" mass="13306">MKAAAWFSGLSVLGGVWVMLSPAIVGFSTTVPTHPWTIPVKIAMILGGILVIIGIAGLIGFYAAGVAKIATPGIQVIGPKPPVRKSDPDRPAKNADNSTAKPAAKTSQDTDDLLNELMHRLLSDNQH</sequence>
<accession>A0A2T2XDD4</accession>
<comment type="caution">
    <text evidence="3">The sequence shown here is derived from an EMBL/GenBank/DDBJ whole genome shotgun (WGS) entry which is preliminary data.</text>
</comment>
<feature type="region of interest" description="Disordered" evidence="1">
    <location>
        <begin position="77"/>
        <end position="111"/>
    </location>
</feature>
<dbReference type="EMBL" id="PXYW01000038">
    <property type="protein sequence ID" value="PSR32523.1"/>
    <property type="molecule type" value="Genomic_DNA"/>
</dbReference>
<feature type="transmembrane region" description="Helical" evidence="2">
    <location>
        <begin position="42"/>
        <end position="64"/>
    </location>
</feature>
<dbReference type="Proteomes" id="UP000242972">
    <property type="component" value="Unassembled WGS sequence"/>
</dbReference>
<evidence type="ECO:0000313" key="3">
    <source>
        <dbReference type="EMBL" id="PSR32523.1"/>
    </source>
</evidence>
<keyword evidence="2" id="KW-0812">Transmembrane</keyword>
<name>A0A2T2XDD4_9FIRM</name>
<evidence type="ECO:0000256" key="1">
    <source>
        <dbReference type="SAM" id="MobiDB-lite"/>
    </source>
</evidence>
<evidence type="ECO:0000313" key="4">
    <source>
        <dbReference type="Proteomes" id="UP000242972"/>
    </source>
</evidence>